<keyword evidence="2" id="KW-0732">Signal</keyword>
<gene>
    <name evidence="3" type="ORF">PGTUg99_027888</name>
</gene>
<dbReference type="AlphaFoldDB" id="A0A5B0RWJ5"/>
<dbReference type="EMBL" id="VDEP01000136">
    <property type="protein sequence ID" value="KAA1129549.1"/>
    <property type="molecule type" value="Genomic_DNA"/>
</dbReference>
<protein>
    <submittedName>
        <fullName evidence="3">Uncharacterized protein</fullName>
    </submittedName>
</protein>
<organism evidence="3 4">
    <name type="scientific">Puccinia graminis f. sp. tritici</name>
    <dbReference type="NCBI Taxonomy" id="56615"/>
    <lineage>
        <taxon>Eukaryota</taxon>
        <taxon>Fungi</taxon>
        <taxon>Dikarya</taxon>
        <taxon>Basidiomycota</taxon>
        <taxon>Pucciniomycotina</taxon>
        <taxon>Pucciniomycetes</taxon>
        <taxon>Pucciniales</taxon>
        <taxon>Pucciniaceae</taxon>
        <taxon>Puccinia</taxon>
    </lineage>
</organism>
<sequence>MLPQSLLVTLWLVSVPFSGAVNRLVEEEQSDRPLRALSFPRMTRPQKKVWGHSERRTSSCSNLEIDGTPMGERSSEEVSALDQLAKDLPPVLDLSPYERLRIMNNWRMNQEHVIPLYKDSKDLLNIHSEIQDQLEWMKETNQVQNEKEFSMVK</sequence>
<evidence type="ECO:0000313" key="3">
    <source>
        <dbReference type="EMBL" id="KAA1129549.1"/>
    </source>
</evidence>
<dbReference type="Proteomes" id="UP000325313">
    <property type="component" value="Unassembled WGS sequence"/>
</dbReference>
<evidence type="ECO:0000256" key="1">
    <source>
        <dbReference type="SAM" id="MobiDB-lite"/>
    </source>
</evidence>
<comment type="caution">
    <text evidence="3">The sequence shown here is derived from an EMBL/GenBank/DDBJ whole genome shotgun (WGS) entry which is preliminary data.</text>
</comment>
<proteinExistence type="predicted"/>
<evidence type="ECO:0000313" key="4">
    <source>
        <dbReference type="Proteomes" id="UP000325313"/>
    </source>
</evidence>
<evidence type="ECO:0000256" key="2">
    <source>
        <dbReference type="SAM" id="SignalP"/>
    </source>
</evidence>
<feature type="chain" id="PRO_5022699476" evidence="2">
    <location>
        <begin position="21"/>
        <end position="153"/>
    </location>
</feature>
<feature type="signal peptide" evidence="2">
    <location>
        <begin position="1"/>
        <end position="20"/>
    </location>
</feature>
<reference evidence="3 4" key="1">
    <citation type="submission" date="2019-05" db="EMBL/GenBank/DDBJ databases">
        <title>Emergence of the Ug99 lineage of the wheat stem rust pathogen through somatic hybridization.</title>
        <authorList>
            <person name="Li F."/>
            <person name="Upadhyaya N.M."/>
            <person name="Sperschneider J."/>
            <person name="Matny O."/>
            <person name="Nguyen-Phuc H."/>
            <person name="Mago R."/>
            <person name="Raley C."/>
            <person name="Miller M.E."/>
            <person name="Silverstein K.A.T."/>
            <person name="Henningsen E."/>
            <person name="Hirsch C.D."/>
            <person name="Visser B."/>
            <person name="Pretorius Z.A."/>
            <person name="Steffenson B.J."/>
            <person name="Schwessinger B."/>
            <person name="Dodds P.N."/>
            <person name="Figueroa M."/>
        </authorList>
    </citation>
    <scope>NUCLEOTIDE SEQUENCE [LARGE SCALE GENOMIC DNA]</scope>
    <source>
        <strain evidence="3 4">Ug99</strain>
    </source>
</reference>
<name>A0A5B0RWJ5_PUCGR</name>
<accession>A0A5B0RWJ5</accession>
<feature type="region of interest" description="Disordered" evidence="1">
    <location>
        <begin position="48"/>
        <end position="75"/>
    </location>
</feature>